<dbReference type="AlphaFoldDB" id="A0A7S3J193"/>
<reference evidence="1" key="1">
    <citation type="submission" date="2021-01" db="EMBL/GenBank/DDBJ databases">
        <authorList>
            <person name="Corre E."/>
            <person name="Pelletier E."/>
            <person name="Niang G."/>
            <person name="Scheremetjew M."/>
            <person name="Finn R."/>
            <person name="Kale V."/>
            <person name="Holt S."/>
            <person name="Cochrane G."/>
            <person name="Meng A."/>
            <person name="Brown T."/>
            <person name="Cohen L."/>
        </authorList>
    </citation>
    <scope>NUCLEOTIDE SEQUENCE</scope>
    <source>
        <strain evidence="1">S3</strain>
    </source>
</reference>
<gene>
    <name evidence="1" type="ORF">SINC0208_LOCUS16866</name>
</gene>
<accession>A0A7S3J193</accession>
<evidence type="ECO:0000313" key="1">
    <source>
        <dbReference type="EMBL" id="CAE0336227.1"/>
    </source>
</evidence>
<protein>
    <submittedName>
        <fullName evidence="1">Uncharacterized protein</fullName>
    </submittedName>
</protein>
<sequence length="126" mass="14629">MIASILYLLLRWLGHSSRCFSYQLHQLRAGMLALLQVVVETVNLIHFEFQPRESFLGLICLMVTFFGEQRTIQEALGRLPEVRVELQALLHQTRQMLVRILEFLVELDSIQLLVAQLAHKFLRTLG</sequence>
<organism evidence="1">
    <name type="scientific">Strombidium inclinatum</name>
    <dbReference type="NCBI Taxonomy" id="197538"/>
    <lineage>
        <taxon>Eukaryota</taxon>
        <taxon>Sar</taxon>
        <taxon>Alveolata</taxon>
        <taxon>Ciliophora</taxon>
        <taxon>Intramacronucleata</taxon>
        <taxon>Spirotrichea</taxon>
        <taxon>Oligotrichia</taxon>
        <taxon>Strombidiidae</taxon>
        <taxon>Strombidium</taxon>
    </lineage>
</organism>
<proteinExistence type="predicted"/>
<name>A0A7S3J193_9SPIT</name>
<dbReference type="EMBL" id="HBIH01042022">
    <property type="protein sequence ID" value="CAE0336227.1"/>
    <property type="molecule type" value="Transcribed_RNA"/>
</dbReference>